<dbReference type="EMBL" id="MN696167">
    <property type="protein sequence ID" value="QGY99581.1"/>
    <property type="molecule type" value="Genomic_DNA"/>
</dbReference>
<evidence type="ECO:0000313" key="13">
    <source>
        <dbReference type="EMBL" id="QGZ00148.1"/>
    </source>
</evidence>
<reference evidence="6" key="4">
    <citation type="journal article" date="2019" name="Viruses">
        <title>Genome Analysis of A Novel South African Cydia pomonella granulovirus (CpGV-SA) with Resistance-Breaking Potential.</title>
        <authorList>
            <person name="Motsoeneng B."/>
            <person name="Jukes M.D."/>
            <person name="Knox C.M."/>
            <person name="Hill M.P."/>
            <person name="Moore S.D."/>
        </authorList>
    </citation>
    <scope>NUCLEOTIDE SEQUENCE</scope>
    <source>
        <strain evidence="6">CpGV-SA</strain>
    </source>
</reference>
<dbReference type="EMBL" id="KM217575">
    <property type="protein sequence ID" value="AIU37014.1"/>
    <property type="molecule type" value="Genomic_DNA"/>
</dbReference>
<evidence type="ECO:0000313" key="12">
    <source>
        <dbReference type="EMBL" id="QGZ00007.1"/>
    </source>
</evidence>
<evidence type="ECO:0000313" key="11">
    <source>
        <dbReference type="EMBL" id="QGY99865.1"/>
    </source>
</evidence>
<reference evidence="7" key="3">
    <citation type="journal article" date="2019" name="Virology">
        <title>Single nucleotide polymorphism (SNP) frequencies and distribution reveal complex genetic composition of seven novel natural isolates of Cydia pomonella granulovirus.</title>
        <authorList>
            <person name="Fan J."/>
            <person name="Wennmann J.T."/>
            <person name="Wang D."/>
            <person name="Jehle J.A."/>
        </authorList>
    </citation>
    <scope>NUCLEOTIDE SEQUENCE</scope>
    <source>
        <strain evidence="7">CpGV-ALE</strain>
        <strain evidence="8">CpGV-JQ</strain>
        <strain evidence="9">CpGV-KS1</strain>
        <strain evidence="10">CpGV-KS2</strain>
        <strain evidence="11">CpGV-WW</strain>
        <strain evidence="13">CpGV-ZY</strain>
        <strain evidence="12">CpGV-ZY2</strain>
    </source>
</reference>
<evidence type="ECO:0000313" key="4">
    <source>
        <dbReference type="EMBL" id="AIU37156.1"/>
    </source>
</evidence>
<dbReference type="GeneID" id="921477"/>
<dbReference type="KEGG" id="vg:921477"/>
<dbReference type="NCBIfam" id="TIGR01684">
    <property type="entry name" value="viral_ppase"/>
    <property type="match status" value="1"/>
</dbReference>
<dbReference type="Pfam" id="PF05152">
    <property type="entry name" value="DUF705"/>
    <property type="match status" value="1"/>
</dbReference>
<dbReference type="OrthoDB" id="4999at10239"/>
<evidence type="ECO:0000313" key="5">
    <source>
        <dbReference type="EMBL" id="AIU37295.1"/>
    </source>
</evidence>
<dbReference type="EMBL" id="KM217574">
    <property type="protein sequence ID" value="AIU36871.1"/>
    <property type="molecule type" value="Genomic_DNA"/>
</dbReference>
<dbReference type="NCBIfam" id="TIGR01681">
    <property type="entry name" value="HAD-SF-IIIC"/>
    <property type="match status" value="1"/>
</dbReference>
<dbReference type="EMBL" id="MN696166">
    <property type="protein sequence ID" value="QGY99439.1"/>
    <property type="molecule type" value="Genomic_DNA"/>
</dbReference>
<protein>
    <submittedName>
        <fullName evidence="6 7">38K</fullName>
    </submittedName>
    <submittedName>
        <fullName evidence="5">ORF88 38K</fullName>
    </submittedName>
</protein>
<evidence type="ECO:0000313" key="8">
    <source>
        <dbReference type="EMBL" id="QGY99439.1"/>
    </source>
</evidence>
<evidence type="ECO:0000313" key="10">
    <source>
        <dbReference type="EMBL" id="QGY99723.1"/>
    </source>
</evidence>
<dbReference type="EMBL" id="MN075941">
    <property type="protein sequence ID" value="QDW81148.1"/>
    <property type="molecule type" value="Genomic_DNA"/>
</dbReference>
<dbReference type="EMBL" id="MN696171">
    <property type="protein sequence ID" value="QGZ00148.1"/>
    <property type="molecule type" value="Genomic_DNA"/>
</dbReference>
<accession>A0A097P2C8</accession>
<organism evidence="5">
    <name type="scientific">Cydia pomonella granulosis virus</name>
    <name type="common">CpGV</name>
    <name type="synonym">Cydia pomonella granulovirus</name>
    <dbReference type="NCBI Taxonomy" id="28289"/>
    <lineage>
        <taxon>Viruses</taxon>
        <taxon>Viruses incertae sedis</taxon>
        <taxon>Naldaviricetes</taxon>
        <taxon>Lefavirales</taxon>
        <taxon>Baculoviridae</taxon>
        <taxon>Betabaculovirus</taxon>
        <taxon>Betabaculovirus cypomonellae</taxon>
    </lineage>
</organism>
<dbReference type="RefSeq" id="NP_148872.1">
    <property type="nucleotide sequence ID" value="NC_002816.1"/>
</dbReference>
<dbReference type="InterPro" id="IPR010033">
    <property type="entry name" value="HAD_SF_ppase_IIIC"/>
</dbReference>
<name>A0A097P2C8_GVCP</name>
<dbReference type="EMBL" id="MN696169">
    <property type="protein sequence ID" value="QGY99865.1"/>
    <property type="molecule type" value="Genomic_DNA"/>
</dbReference>
<evidence type="ECO:0000313" key="2">
    <source>
        <dbReference type="EMBL" id="AIU36871.1"/>
    </source>
</evidence>
<dbReference type="SUPFAM" id="SSF56784">
    <property type="entry name" value="HAD-like"/>
    <property type="match status" value="1"/>
</dbReference>
<organismHost>
    <name type="scientific">Cydia pomonella</name>
    <name type="common">Codling moth</name>
    <dbReference type="NCBI Taxonomy" id="82600"/>
</organismHost>
<evidence type="ECO:0000313" key="3">
    <source>
        <dbReference type="EMBL" id="AIU37014.1"/>
    </source>
</evidence>
<dbReference type="EMBL" id="MN696165">
    <property type="protein sequence ID" value="QGY99297.1"/>
    <property type="molecule type" value="Genomic_DNA"/>
</dbReference>
<dbReference type="EMBL" id="MN696168">
    <property type="protein sequence ID" value="QGY99723.1"/>
    <property type="molecule type" value="Genomic_DNA"/>
</dbReference>
<reference evidence="5" key="1">
    <citation type="journal article" date="2014" name="Proc. Natl. Acad. Sci. U.S.A.">
        <title>Baculovirus resistance in codling moth is virus isolate-dependent and the consequence of a mutation in viral gene pe38.</title>
        <authorList>
            <person name="Gebhardt M.M."/>
            <person name="Eberle K.E."/>
            <person name="Radtke P."/>
            <person name="Jehle J.A."/>
        </authorList>
    </citation>
    <scope>NUCLEOTIDE SEQUENCE</scope>
    <source>
        <strain evidence="5">CpGV-E2</strain>
        <strain evidence="2">CpGV-I07</strain>
        <strain evidence="4">CpGV-I12</strain>
        <strain evidence="3">CpGV-M</strain>
        <strain evidence="1">CpGV-S</strain>
    </source>
</reference>
<gene>
    <name evidence="5" type="primary">orf88</name>
</gene>
<dbReference type="InterPro" id="IPR036412">
    <property type="entry name" value="HAD-like_sf"/>
</dbReference>
<evidence type="ECO:0000313" key="7">
    <source>
        <dbReference type="EMBL" id="QGY99297.1"/>
    </source>
</evidence>
<reference evidence="2" key="2">
    <citation type="submission" date="2014-07" db="EMBL/GenBank/DDBJ databases">
        <title>Comparative genomics of CpGV: Evolution of a crop protection agent.</title>
        <authorList>
            <person name="Radtke P.C."/>
            <person name="Jehle J.A."/>
        </authorList>
    </citation>
    <scope>NUCLEOTIDE SEQUENCE</scope>
    <source>
        <strain evidence="2">CpGV-I07</strain>
    </source>
</reference>
<proteinExistence type="predicted"/>
<evidence type="ECO:0000313" key="1">
    <source>
        <dbReference type="EMBL" id="AIU36735.1"/>
    </source>
</evidence>
<dbReference type="EMBL" id="KM217573">
    <property type="protein sequence ID" value="AIU36735.1"/>
    <property type="molecule type" value="Genomic_DNA"/>
</dbReference>
<dbReference type="EMBL" id="MN696170">
    <property type="protein sequence ID" value="QGZ00007.1"/>
    <property type="molecule type" value="Genomic_DNA"/>
</dbReference>
<evidence type="ECO:0000313" key="6">
    <source>
        <dbReference type="EMBL" id="QDW81148.1"/>
    </source>
</evidence>
<dbReference type="InterPro" id="IPR007827">
    <property type="entry name" value="DUF705"/>
</dbReference>
<evidence type="ECO:0000313" key="9">
    <source>
        <dbReference type="EMBL" id="QGY99581.1"/>
    </source>
</evidence>
<dbReference type="EMBL" id="KM217577">
    <property type="protein sequence ID" value="AIU37295.1"/>
    <property type="molecule type" value="Genomic_DNA"/>
</dbReference>
<sequence>MTGVVKVKSAVLDVLRIVGNKVIDETLVIVVASKLAKHTEQMNHRWTVLRNTWSLTKRHILFVRDYSDLKLLQHDVVSSVEFIVFLGEPTRSIVRYVYKLDYLICKDEMQDFRQHFKTKYKFSYIGHIFAIPDKQPTYNMLTEWLVCNIFALQTISTISTNYFEPPHVVVFDMDSTLITDEEEVRIRDPAIYAALDELKTYNCVLCLWSYGDREHVVESLNKVGLGNYFKIILSGGRRVGEYKLDEEEDRRYNVLYDSTPFYLNMTHVKNIPKSPRVVLWYLINHNIVFFKSITLVDDLFDNNIYYDNFVNLNTCPVPVNDWDKWHSRILRYIVQYDNMFNRC</sequence>
<dbReference type="EMBL" id="KM217576">
    <property type="protein sequence ID" value="AIU37156.1"/>
    <property type="molecule type" value="Genomic_DNA"/>
</dbReference>